<dbReference type="KEGG" id="nko:Niako_3129"/>
<sequence>MSTCKAFYQGSIFVGALSMELFDKNLLIRIGKYLKKKEETIAVAESVTSGMLQYAFSNIPDATDFFQGGLTAYNIAQKYKHLQVEPIHALSVNCVSPLVAEQMAIEVCRIFGAHWGIGITGYATPVPESGNKLFAYFAITYKEKVRLKGMLRSEEKHPPDVQLQYTKTVLQKLATVTK</sequence>
<dbReference type="RefSeq" id="WP_014219373.1">
    <property type="nucleotide sequence ID" value="NC_016609.1"/>
</dbReference>
<evidence type="ECO:0000313" key="3">
    <source>
        <dbReference type="Proteomes" id="UP000005438"/>
    </source>
</evidence>
<gene>
    <name evidence="2" type="ordered locus">Niako_3129</name>
</gene>
<dbReference type="Proteomes" id="UP000005438">
    <property type="component" value="Chromosome"/>
</dbReference>
<dbReference type="EMBL" id="CP003178">
    <property type="protein sequence ID" value="AEV99459.1"/>
    <property type="molecule type" value="Genomic_DNA"/>
</dbReference>
<dbReference type="eggNOG" id="COG1546">
    <property type="taxonomic scope" value="Bacteria"/>
</dbReference>
<dbReference type="HOGENOM" id="CLU_030805_5_0_10"/>
<proteinExistence type="predicted"/>
<name>G8TFM0_NIAKG</name>
<dbReference type="STRING" id="700598.Niako_3129"/>
<dbReference type="SUPFAM" id="SSF142433">
    <property type="entry name" value="CinA-like"/>
    <property type="match status" value="1"/>
</dbReference>
<feature type="domain" description="CinA C-terminal" evidence="1">
    <location>
        <begin position="28"/>
        <end position="174"/>
    </location>
</feature>
<accession>G8TFM0</accession>
<dbReference type="NCBIfam" id="TIGR00199">
    <property type="entry name" value="PncC_domain"/>
    <property type="match status" value="1"/>
</dbReference>
<dbReference type="Pfam" id="PF02464">
    <property type="entry name" value="CinA"/>
    <property type="match status" value="1"/>
</dbReference>
<organism evidence="2 3">
    <name type="scientific">Niastella koreensis (strain DSM 17620 / KACC 11465 / NBRC 106392 / GR20-10)</name>
    <dbReference type="NCBI Taxonomy" id="700598"/>
    <lineage>
        <taxon>Bacteria</taxon>
        <taxon>Pseudomonadati</taxon>
        <taxon>Bacteroidota</taxon>
        <taxon>Chitinophagia</taxon>
        <taxon>Chitinophagales</taxon>
        <taxon>Chitinophagaceae</taxon>
        <taxon>Niastella</taxon>
    </lineage>
</organism>
<protein>
    <submittedName>
        <fullName evidence="2">CinA domain protein</fullName>
    </submittedName>
</protein>
<reference evidence="2 3" key="1">
    <citation type="submission" date="2011-12" db="EMBL/GenBank/DDBJ databases">
        <title>The complete genome of Niastella koreensis GR20-10.</title>
        <authorList>
            <consortium name="US DOE Joint Genome Institute (JGI-PGF)"/>
            <person name="Lucas S."/>
            <person name="Han J."/>
            <person name="Lapidus A."/>
            <person name="Bruce D."/>
            <person name="Goodwin L."/>
            <person name="Pitluck S."/>
            <person name="Peters L."/>
            <person name="Kyrpides N."/>
            <person name="Mavromatis K."/>
            <person name="Ivanova N."/>
            <person name="Mikhailova N."/>
            <person name="Davenport K."/>
            <person name="Saunders E."/>
            <person name="Detter J.C."/>
            <person name="Tapia R."/>
            <person name="Han C."/>
            <person name="Land M."/>
            <person name="Hauser L."/>
            <person name="Markowitz V."/>
            <person name="Cheng J.-F."/>
            <person name="Hugenholtz P."/>
            <person name="Woyke T."/>
            <person name="Wu D."/>
            <person name="Tindall B."/>
            <person name="Pomrenke H."/>
            <person name="Brambilla E."/>
            <person name="Klenk H.-P."/>
            <person name="Eisen J.A."/>
        </authorList>
    </citation>
    <scope>NUCLEOTIDE SEQUENCE [LARGE SCALE GENOMIC DNA]</scope>
    <source>
        <strain evidence="3">DSM 17620 / KACC 11465 / NBRC 106392 / GR20-10</strain>
    </source>
</reference>
<dbReference type="Gene3D" id="3.90.950.20">
    <property type="entry name" value="CinA-like"/>
    <property type="match status" value="1"/>
</dbReference>
<dbReference type="OrthoDB" id="1252536at2"/>
<dbReference type="InterPro" id="IPR036653">
    <property type="entry name" value="CinA-like_C"/>
</dbReference>
<dbReference type="InterPro" id="IPR008136">
    <property type="entry name" value="CinA_C"/>
</dbReference>
<evidence type="ECO:0000259" key="1">
    <source>
        <dbReference type="Pfam" id="PF02464"/>
    </source>
</evidence>
<evidence type="ECO:0000313" key="2">
    <source>
        <dbReference type="EMBL" id="AEV99459.1"/>
    </source>
</evidence>
<dbReference type="AlphaFoldDB" id="G8TFM0"/>